<evidence type="ECO:0000313" key="1">
    <source>
        <dbReference type="EMBL" id="MBF4374925.1"/>
    </source>
</evidence>
<proteinExistence type="predicted"/>
<comment type="caution">
    <text evidence="1">The sequence shown here is derived from an EMBL/GenBank/DDBJ whole genome shotgun (WGS) entry which is preliminary data.</text>
</comment>
<organism evidence="1 2">
    <name type="scientific">Vibrio anguillarum</name>
    <name type="common">Listonella anguillarum</name>
    <dbReference type="NCBI Taxonomy" id="55601"/>
    <lineage>
        <taxon>Bacteria</taxon>
        <taxon>Pseudomonadati</taxon>
        <taxon>Pseudomonadota</taxon>
        <taxon>Gammaproteobacteria</taxon>
        <taxon>Vibrionales</taxon>
        <taxon>Vibrionaceae</taxon>
        <taxon>Vibrio</taxon>
    </lineage>
</organism>
<accession>A0ABR9Z902</accession>
<keyword evidence="2" id="KW-1185">Reference proteome</keyword>
<protein>
    <submittedName>
        <fullName evidence="1">Uncharacterized protein</fullName>
    </submittedName>
</protein>
<name>A0ABR9Z902_VIBAN</name>
<dbReference type="Proteomes" id="UP000726136">
    <property type="component" value="Unassembled WGS sequence"/>
</dbReference>
<reference evidence="1 2" key="1">
    <citation type="journal article" date="2021" name="PeerJ">
        <title>Analysis of 44 Vibrio anguillarum genomes reveals high genetic diversity.</title>
        <authorList>
            <person name="Hansen M.J."/>
            <person name="Dalsgaard I."/>
        </authorList>
    </citation>
    <scope>NUCLEOTIDE SEQUENCE [LARGE SCALE GENOMIC DNA]</scope>
    <source>
        <strain evidence="1 2">040915-1/1B</strain>
    </source>
</reference>
<dbReference type="RefSeq" id="WP_194664068.1">
    <property type="nucleotide sequence ID" value="NZ_RDPI01000031.1"/>
</dbReference>
<sequence length="66" mass="7292">MQKSGELYAAKVLIKSEALLAADSTLRLNEQACNCQQIRMDEYFITQNKFITAGSVNAKPINITAN</sequence>
<dbReference type="EMBL" id="RDPI01000031">
    <property type="protein sequence ID" value="MBF4374925.1"/>
    <property type="molecule type" value="Genomic_DNA"/>
</dbReference>
<gene>
    <name evidence="1" type="ORF">EAY46_17790</name>
</gene>
<evidence type="ECO:0000313" key="2">
    <source>
        <dbReference type="Proteomes" id="UP000726136"/>
    </source>
</evidence>